<dbReference type="Pfam" id="PF17728">
    <property type="entry name" value="BsuBI_PstI_RE_N"/>
    <property type="match status" value="1"/>
</dbReference>
<keyword evidence="4" id="KW-0808">Transferase</keyword>
<dbReference type="InterPro" id="IPR029063">
    <property type="entry name" value="SAM-dependent_MTases_sf"/>
</dbReference>
<dbReference type="InterPro" id="IPR041454">
    <property type="entry name" value="BsuBI/PstI_N"/>
</dbReference>
<keyword evidence="5" id="KW-0949">S-adenosyl-L-methionine</keyword>
<dbReference type="PRINTS" id="PR00507">
    <property type="entry name" value="N12N6MTFRASE"/>
</dbReference>
<dbReference type="Gene3D" id="3.40.1350.80">
    <property type="match status" value="1"/>
</dbReference>
<dbReference type="InterPro" id="IPR011639">
    <property type="entry name" value="MethylTrfase_TaqI-like_dom"/>
</dbReference>
<dbReference type="SUPFAM" id="SSF53335">
    <property type="entry name" value="S-adenosyl-L-methionine-dependent methyltransferases"/>
    <property type="match status" value="1"/>
</dbReference>
<feature type="domain" description="BsuBI/PstI restriction endonuclease HTH" evidence="9">
    <location>
        <begin position="528"/>
        <end position="664"/>
    </location>
</feature>
<dbReference type="Proteomes" id="UP000236284">
    <property type="component" value="Unassembled WGS sequence"/>
</dbReference>
<dbReference type="GO" id="GO:0008168">
    <property type="term" value="F:methyltransferase activity"/>
    <property type="evidence" value="ECO:0007669"/>
    <property type="project" value="UniProtKB-KW"/>
</dbReference>
<accession>A0ABX4WMF4</accession>
<dbReference type="InterPro" id="IPR041963">
    <property type="entry name" value="BsuBI/PstI_C_sf"/>
</dbReference>
<name>A0ABX4WMF4_9CYAN</name>
<evidence type="ECO:0000259" key="9">
    <source>
        <dbReference type="Pfam" id="PF17728"/>
    </source>
</evidence>
<evidence type="ECO:0000256" key="6">
    <source>
        <dbReference type="ARBA" id="ARBA00047942"/>
    </source>
</evidence>
<gene>
    <name evidence="10" type="ORF">CEP15_12475</name>
</gene>
<evidence type="ECO:0000256" key="2">
    <source>
        <dbReference type="ARBA" id="ARBA00011900"/>
    </source>
</evidence>
<evidence type="ECO:0000259" key="8">
    <source>
        <dbReference type="Pfam" id="PF07669"/>
    </source>
</evidence>
<dbReference type="PANTHER" id="PTHR33841">
    <property type="entry name" value="DNA METHYLTRANSFERASE YEEA-RELATED"/>
    <property type="match status" value="1"/>
</dbReference>
<evidence type="ECO:0000256" key="4">
    <source>
        <dbReference type="ARBA" id="ARBA00022679"/>
    </source>
</evidence>
<dbReference type="RefSeq" id="WP_102938959.1">
    <property type="nucleotide sequence ID" value="NZ_NJHS01000134.1"/>
</dbReference>
<dbReference type="EC" id="2.1.1.72" evidence="2"/>
<evidence type="ECO:0000259" key="7">
    <source>
        <dbReference type="Pfam" id="PF06616"/>
    </source>
</evidence>
<evidence type="ECO:0000313" key="11">
    <source>
        <dbReference type="Proteomes" id="UP000236284"/>
    </source>
</evidence>
<comment type="catalytic activity">
    <reaction evidence="6">
        <text>a 2'-deoxyadenosine in DNA + S-adenosyl-L-methionine = an N(6)-methyl-2'-deoxyadenosine in DNA + S-adenosyl-L-homocysteine + H(+)</text>
        <dbReference type="Rhea" id="RHEA:15197"/>
        <dbReference type="Rhea" id="RHEA-COMP:12418"/>
        <dbReference type="Rhea" id="RHEA-COMP:12419"/>
        <dbReference type="ChEBI" id="CHEBI:15378"/>
        <dbReference type="ChEBI" id="CHEBI:57856"/>
        <dbReference type="ChEBI" id="CHEBI:59789"/>
        <dbReference type="ChEBI" id="CHEBI:90615"/>
        <dbReference type="ChEBI" id="CHEBI:90616"/>
        <dbReference type="EC" id="2.1.1.72"/>
    </reaction>
</comment>
<dbReference type="InterPro" id="IPR009528">
    <property type="entry name" value="Restrct_endonuc_II_BsuBI_C"/>
</dbReference>
<dbReference type="InterPro" id="IPR050953">
    <property type="entry name" value="N4_N6_ade-DNA_methylase"/>
</dbReference>
<protein>
    <recommendedName>
        <fullName evidence="2">site-specific DNA-methyltransferase (adenine-specific)</fullName>
        <ecNumber evidence="2">2.1.1.72</ecNumber>
    </recommendedName>
</protein>
<feature type="domain" description="BsuBI/PstI restriction endonuclease" evidence="7">
    <location>
        <begin position="683"/>
        <end position="828"/>
    </location>
</feature>
<proteinExistence type="inferred from homology"/>
<feature type="domain" description="Type II methyltransferase M.TaqI-like" evidence="8">
    <location>
        <begin position="139"/>
        <end position="246"/>
    </location>
</feature>
<dbReference type="Pfam" id="PF06616">
    <property type="entry name" value="BsuBI_PstI_RE"/>
    <property type="match status" value="1"/>
</dbReference>
<comment type="similarity">
    <text evidence="1">Belongs to the N(4)/N(6)-methyltransferase family.</text>
</comment>
<dbReference type="EMBL" id="NJHS01000134">
    <property type="protein sequence ID" value="PNJ94811.1"/>
    <property type="molecule type" value="Genomic_DNA"/>
</dbReference>
<dbReference type="Gene3D" id="3.40.50.150">
    <property type="entry name" value="Vaccinia Virus protein VP39"/>
    <property type="match status" value="1"/>
</dbReference>
<dbReference type="Gene3D" id="1.10.10.1820">
    <property type="entry name" value="BsuBI/PstI restriction endonuclease-like"/>
    <property type="match status" value="1"/>
</dbReference>
<dbReference type="GO" id="GO:0032259">
    <property type="term" value="P:methylation"/>
    <property type="evidence" value="ECO:0007669"/>
    <property type="project" value="UniProtKB-KW"/>
</dbReference>
<keyword evidence="3 10" id="KW-0489">Methyltransferase</keyword>
<dbReference type="CDD" id="cd02440">
    <property type="entry name" value="AdoMet_MTases"/>
    <property type="match status" value="1"/>
</dbReference>
<keyword evidence="11" id="KW-1185">Reference proteome</keyword>
<evidence type="ECO:0000256" key="5">
    <source>
        <dbReference type="ARBA" id="ARBA00022691"/>
    </source>
</evidence>
<evidence type="ECO:0000256" key="1">
    <source>
        <dbReference type="ARBA" id="ARBA00006594"/>
    </source>
</evidence>
<evidence type="ECO:0000313" key="10">
    <source>
        <dbReference type="EMBL" id="PNJ94811.1"/>
    </source>
</evidence>
<reference evidence="10 11" key="1">
    <citation type="submission" date="2017-06" db="EMBL/GenBank/DDBJ databases">
        <title>Genome variation in co-occurring toxic Cylindrospermopsis raciborskii strains determines phenotypic plasticity.</title>
        <authorList>
            <person name="Willis A."/>
            <person name="Woodhouse J."/>
            <person name="Ongley S."/>
            <person name="Jex A."/>
            <person name="Burford M."/>
            <person name="Neilan B."/>
        </authorList>
    </citation>
    <scope>NUCLEOTIDE SEQUENCE [LARGE SCALE GENOMIC DNA]</scope>
    <source>
        <strain evidence="10 11">C07</strain>
    </source>
</reference>
<dbReference type="Pfam" id="PF07669">
    <property type="entry name" value="Eco57I"/>
    <property type="match status" value="1"/>
</dbReference>
<dbReference type="InterPro" id="IPR041962">
    <property type="entry name" value="BsuBI/PstI_N_sf"/>
</dbReference>
<dbReference type="PANTHER" id="PTHR33841:SF5">
    <property type="entry name" value="DNA METHYLASE (MODIFICATION METHYLASE) (METHYLTRANSFERASE)-RELATED"/>
    <property type="match status" value="1"/>
</dbReference>
<evidence type="ECO:0000256" key="3">
    <source>
        <dbReference type="ARBA" id="ARBA00022603"/>
    </source>
</evidence>
<comment type="caution">
    <text evidence="10">The sequence shown here is derived from an EMBL/GenBank/DDBJ whole genome shotgun (WGS) entry which is preliminary data.</text>
</comment>
<sequence length="839" mass="95703">MLSLVNHEEDTCKAMVVDAEMLRIVASQNLQPHRKQKFGQFLTPMSVADLMVRMFQNLDMPYIRLLDAGAGTGCLSAAFVAYICQQKKRPDSLEIVAYEIDPILVGYLKRTLEICDRECRAKGISFKYFIHEADFIEEAVSFLAPSLFDKSSKLCFTHTILNPPYFKINAHSDVRGFLRSIGVETSNIYPGFMAVAAHLLDDGGEFVAITPRSFCNGSYFKSFRQVFLNMMALRQVHLFDSRQKAFKDDEVLQETVIIHALKDTQKISEVIVNTSIGADDDLFTSNTLPYTEVVRPDDPDQFIRIVPDSFSERIIEQMANFTCSLDDLELKVSTGRVVDFRAREYLRPFLEDGTVPLIYPVNFDDGYVEHPKSTRKPQALIHVPETASLLVPNGNYVLIKRFSSKEEKKRVVSVVYEADRFDVDWVGFENHLNYFHRNGKGLDINLAKGLSLYLNSSLVDSFFRLFNGHTQINATDLRNLKYPTLEQLLFLGKQEGFLSQQQIDEIMEERLLSMEDQENESLASVKIRITEALEILKQLGFPRAQLNERSALTLLALINLKASESWQSCSSPLMGITPMMDFMAEHYGKTYKPNTRETVRRQTIHQFLDAALIVANPDDLERPINSPKTVYQIEESALELLRTYNTSEWDKNIRTYLASVQTLKERYAQERSMSRIPVLIERELKTLSPGGQNILIEKIINEFAPRFTPGGRLLYVGDTDEKFAHFNHEGLSSLGVNVDSHGKMPDVIIHFTQNDWLVLIEAVTSHGPIDPKRKNELEKLFSGSQIPLVMVTTFLGRKAMVEYLADIAWETDVWVSEDPTHLIHFNGHHLLQLHQKTSI</sequence>
<organism evidence="10 11">
    <name type="scientific">Cylindrospermopsis raciborskii C07</name>
    <dbReference type="NCBI Taxonomy" id="2014886"/>
    <lineage>
        <taxon>Bacteria</taxon>
        <taxon>Bacillati</taxon>
        <taxon>Cyanobacteriota</taxon>
        <taxon>Cyanophyceae</taxon>
        <taxon>Nostocales</taxon>
        <taxon>Aphanizomenonaceae</taxon>
        <taxon>Cylindrospermopsis</taxon>
    </lineage>
</organism>